<proteinExistence type="inferred from homology"/>
<gene>
    <name evidence="6" type="ORF">DKX38_028691</name>
</gene>
<dbReference type="InterPro" id="IPR007650">
    <property type="entry name" value="Zf-FLZ_dom"/>
</dbReference>
<dbReference type="AlphaFoldDB" id="A0A5N5JB03"/>
<dbReference type="Proteomes" id="UP000326939">
    <property type="component" value="Chromosome 18"/>
</dbReference>
<dbReference type="GO" id="GO:0008270">
    <property type="term" value="F:zinc ion binding"/>
    <property type="evidence" value="ECO:0007669"/>
    <property type="project" value="UniProtKB-KW"/>
</dbReference>
<keyword evidence="7" id="KW-1185">Reference proteome</keyword>
<evidence type="ECO:0000313" key="6">
    <source>
        <dbReference type="EMBL" id="KAB5514785.1"/>
    </source>
</evidence>
<feature type="domain" description="FLZ-type" evidence="5">
    <location>
        <begin position="169"/>
        <end position="287"/>
    </location>
</feature>
<dbReference type="PANTHER" id="PTHR47208:SF1">
    <property type="entry name" value="OS02G0174800 PROTEIN"/>
    <property type="match status" value="1"/>
</dbReference>
<evidence type="ECO:0000256" key="2">
    <source>
        <dbReference type="ARBA" id="ARBA00022723"/>
    </source>
</evidence>
<dbReference type="InterPro" id="IPR044604">
    <property type="entry name" value="FLZ12/13/14"/>
</dbReference>
<dbReference type="Pfam" id="PF04570">
    <property type="entry name" value="zf-FLZ"/>
    <property type="match status" value="1"/>
</dbReference>
<comment type="similarity">
    <text evidence="1">Belongs to the FLZ family.</text>
</comment>
<evidence type="ECO:0000259" key="5">
    <source>
        <dbReference type="PROSITE" id="PS51795"/>
    </source>
</evidence>
<reference evidence="7" key="1">
    <citation type="journal article" date="2019" name="Gigascience">
        <title>De novo genome assembly of the endangered Acer yangbiense, a plant species with extremely small populations endemic to Yunnan Province, China.</title>
        <authorList>
            <person name="Yang J."/>
            <person name="Wariss H.M."/>
            <person name="Tao L."/>
            <person name="Zhang R."/>
            <person name="Yun Q."/>
            <person name="Hollingsworth P."/>
            <person name="Dao Z."/>
            <person name="Luo G."/>
            <person name="Guo H."/>
            <person name="Ma Y."/>
            <person name="Sun W."/>
        </authorList>
    </citation>
    <scope>NUCLEOTIDE SEQUENCE [LARGE SCALE GENOMIC DNA]</scope>
    <source>
        <strain evidence="7">cv. br00</strain>
    </source>
</reference>
<keyword evidence="3" id="KW-0863">Zinc-finger</keyword>
<evidence type="ECO:0000313" key="7">
    <source>
        <dbReference type="Proteomes" id="UP000326939"/>
    </source>
</evidence>
<keyword evidence="2" id="KW-0479">Metal-binding</keyword>
<keyword evidence="3" id="KW-0862">Zinc</keyword>
<name>A0A5N5JB03_9ROSI</name>
<dbReference type="PROSITE" id="PS51795">
    <property type="entry name" value="ZF_FLZ"/>
    <property type="match status" value="1"/>
</dbReference>
<accession>A0A5N5JB03</accession>
<evidence type="ECO:0000256" key="1">
    <source>
        <dbReference type="ARBA" id="ARBA00009374"/>
    </source>
</evidence>
<dbReference type="EMBL" id="VDCV01000018">
    <property type="protein sequence ID" value="KAB5514785.1"/>
    <property type="molecule type" value="Genomic_DNA"/>
</dbReference>
<evidence type="ECO:0000256" key="3">
    <source>
        <dbReference type="ARBA" id="ARBA00022771"/>
    </source>
</evidence>
<organism evidence="6 7">
    <name type="scientific">Salix brachista</name>
    <dbReference type="NCBI Taxonomy" id="2182728"/>
    <lineage>
        <taxon>Eukaryota</taxon>
        <taxon>Viridiplantae</taxon>
        <taxon>Streptophyta</taxon>
        <taxon>Embryophyta</taxon>
        <taxon>Tracheophyta</taxon>
        <taxon>Spermatophyta</taxon>
        <taxon>Magnoliopsida</taxon>
        <taxon>eudicotyledons</taxon>
        <taxon>Gunneridae</taxon>
        <taxon>Pentapetalae</taxon>
        <taxon>rosids</taxon>
        <taxon>fabids</taxon>
        <taxon>Malpighiales</taxon>
        <taxon>Salicaceae</taxon>
        <taxon>Saliceae</taxon>
        <taxon>Salix</taxon>
    </lineage>
</organism>
<dbReference type="PANTHER" id="PTHR47208">
    <property type="entry name" value="OS02G0174800 PROTEIN"/>
    <property type="match status" value="1"/>
</dbReference>
<sequence>MSQFGLKMERRRRRICLSLFTTLTETFSMASKSPRNFENGGGAVGLGIVAAMEESDKVSDFTLSPRSSPVPVVSLKKPASCFKEGSIGVLNFDKGGGGVFYEDDESYTCVISHVGNNVIKKSVYYDDKVCVDSVSWLDVGSGQLYAASPPVMMPMDVAAAERREFWRENFLSSCNLCKKLLEGLDIFMHSGLGGKSVFGLTLAVSVTAKLFSPLEAYKENNKNKKNAYGVLLVATGKPSCSSSVEVFQPGDDAYLSTIVIGLGIVGENAFCSPECRNKHIRTEDFKEKSGSEARKKQECSVTPCSSPLLFFAGVAAA</sequence>
<comment type="caution">
    <text evidence="6">The sequence shown here is derived from an EMBL/GenBank/DDBJ whole genome shotgun (WGS) entry which is preliminary data.</text>
</comment>
<feature type="zinc finger region" description="FLZ-type" evidence="4">
    <location>
        <begin position="169"/>
        <end position="287"/>
    </location>
</feature>
<evidence type="ECO:0000256" key="4">
    <source>
        <dbReference type="PROSITE-ProRule" id="PRU01131"/>
    </source>
</evidence>
<protein>
    <recommendedName>
        <fullName evidence="5">FLZ-type domain-containing protein</fullName>
    </recommendedName>
</protein>